<proteinExistence type="predicted"/>
<evidence type="ECO:0008006" key="3">
    <source>
        <dbReference type="Google" id="ProtNLM"/>
    </source>
</evidence>
<dbReference type="EMBL" id="OC006911">
    <property type="protein sequence ID" value="CAD7266391.1"/>
    <property type="molecule type" value="Genomic_DNA"/>
</dbReference>
<reference evidence="2" key="1">
    <citation type="submission" date="2020-11" db="EMBL/GenBank/DDBJ databases">
        <authorList>
            <person name="Tran Van P."/>
        </authorList>
    </citation>
    <scope>NUCLEOTIDE SEQUENCE</scope>
</reference>
<name>A0A7R9B7B4_TIMSH</name>
<feature type="region of interest" description="Disordered" evidence="1">
    <location>
        <begin position="659"/>
        <end position="690"/>
    </location>
</feature>
<dbReference type="AlphaFoldDB" id="A0A7R9B7B4"/>
<evidence type="ECO:0000256" key="1">
    <source>
        <dbReference type="SAM" id="MobiDB-lite"/>
    </source>
</evidence>
<feature type="compositionally biased region" description="Basic and acidic residues" evidence="1">
    <location>
        <begin position="662"/>
        <end position="686"/>
    </location>
</feature>
<accession>A0A7R9B7B4</accession>
<organism evidence="2">
    <name type="scientific">Timema shepardi</name>
    <name type="common">Walking stick</name>
    <dbReference type="NCBI Taxonomy" id="629360"/>
    <lineage>
        <taxon>Eukaryota</taxon>
        <taxon>Metazoa</taxon>
        <taxon>Ecdysozoa</taxon>
        <taxon>Arthropoda</taxon>
        <taxon>Hexapoda</taxon>
        <taxon>Insecta</taxon>
        <taxon>Pterygota</taxon>
        <taxon>Neoptera</taxon>
        <taxon>Polyneoptera</taxon>
        <taxon>Phasmatodea</taxon>
        <taxon>Timematodea</taxon>
        <taxon>Timematoidea</taxon>
        <taxon>Timematidae</taxon>
        <taxon>Timema</taxon>
    </lineage>
</organism>
<evidence type="ECO:0000313" key="2">
    <source>
        <dbReference type="EMBL" id="CAD7266391.1"/>
    </source>
</evidence>
<sequence>MADVSAQFSMFIQKQDHLLQQACPASKFFKEAHLAIKRFSRNIPKMDIKDALAYVVALEKEQCSIKVTTDGALSGIRKVELEEVNPHFRGGRVENHLGKTTPSSPDRDLNLALPVLGSRAQHDLRISQLRHRGGFGWSRAEKTIPNDCKLINPSASNPYQKFLEECEDKRVKLLQLVSNVQFENTKNLVEEMAALQKCQEMGNTSAADRMVELLSLRIVWLQLRFKKWSTESMNPTGPSQGSPFYSLRSGIAEIVSCSWINIIPLKIIFRVYLSKFGTTHPFSESSEFMLWLWANDLLNYTNDVSWLAATDNSMSEYFDELCNTNIDYFAKLLDHCMKAWKVPWFLVNVRGKCRLYSLEHALQIFTLFTYFHRILSLNVLVHCPTNHLGLVNNLANLIVEAGVILLDAIRTDSPPMWTSALPEIRANFKNIVCSMTYLKQFLPTRVIFPEILGLKKDWCMGFIVFEKSGDIPSLFMKGLSSDDSGGIKATDWKLVEFLRALYNLWKAVPARRADYIAITGSTLFPLKFCAIRWLENAKVAERAFIILPNVLKFVNEVKDRDLLQFRTECRKCLQAFVSKIMIRSPLNYELTKSISCFDPAVAIRTEIANKRLSDALQMYVAYNWLTEFITGEMRRTVDLCQFNPHPEVKIQNYNLLGGSNDANKKMEKTESKTQDSPKPKLGDKKKSSFVNKTNTKTSANKCNYGNSDEKLKSKNCQKKTTDQMNINSEECDYCDKKEPSPKAFKKCKRCVQEKMKPKRYCSYDCQALDWKKRHFQEHSKQKTSYLYNTRDDNTQCLHTVLDNMVPHFYSDPIYYNLVVVQTQSKENRKKAPDGERPLIG</sequence>
<gene>
    <name evidence="2" type="ORF">TSIB3V08_LOCUS10410</name>
</gene>
<protein>
    <recommendedName>
        <fullName evidence="3">MYND-type domain-containing protein</fullName>
    </recommendedName>
</protein>
<dbReference type="Gene3D" id="6.10.140.2220">
    <property type="match status" value="1"/>
</dbReference>